<dbReference type="AlphaFoldDB" id="A0ABD3JXM1"/>
<evidence type="ECO:0000313" key="3">
    <source>
        <dbReference type="Proteomes" id="UP001634007"/>
    </source>
</evidence>
<gene>
    <name evidence="2" type="ORF">ACJRO7_027816</name>
</gene>
<sequence>MERRETVTALETHYGIDPALTRVVWDRLVTCNWDFFQEYFLRLVVKRQIVRFNQLLEQQHRAMSNLPVPVQQQQQTPMELDETAPQADTPLSGTTNENEAECKSLPPNPVSFVGSEDGSEPNLVLGSSLAQSSSEGPEMRIDAAPDAAHMQISQVPNLIAGGDQAANFGGPVQHSSLATQSLSHLDSNREGPDQKDRANFASGQGSPSADL</sequence>
<protein>
    <submittedName>
        <fullName evidence="2">Uncharacterized protein</fullName>
    </submittedName>
</protein>
<proteinExistence type="predicted"/>
<evidence type="ECO:0000256" key="1">
    <source>
        <dbReference type="SAM" id="MobiDB-lite"/>
    </source>
</evidence>
<reference evidence="2 3" key="1">
    <citation type="submission" date="2024-11" db="EMBL/GenBank/DDBJ databases">
        <title>Chromosome-level genome assembly of Eucalyptus globulus Labill. provides insights into its genome evolution.</title>
        <authorList>
            <person name="Li X."/>
        </authorList>
    </citation>
    <scope>NUCLEOTIDE SEQUENCE [LARGE SCALE GENOMIC DNA]</scope>
    <source>
        <strain evidence="2">CL2024</strain>
        <tissue evidence="2">Fresh tender leaves</tissue>
    </source>
</reference>
<dbReference type="InterPro" id="IPR006476">
    <property type="entry name" value="CHP01589_pln"/>
</dbReference>
<feature type="compositionally biased region" description="Basic and acidic residues" evidence="1">
    <location>
        <begin position="186"/>
        <end position="198"/>
    </location>
</feature>
<keyword evidence="3" id="KW-1185">Reference proteome</keyword>
<feature type="region of interest" description="Disordered" evidence="1">
    <location>
        <begin position="71"/>
        <end position="137"/>
    </location>
</feature>
<evidence type="ECO:0000313" key="2">
    <source>
        <dbReference type="EMBL" id="KAL3730853.1"/>
    </source>
</evidence>
<dbReference type="Pfam" id="PF09713">
    <property type="entry name" value="A_thal_3526"/>
    <property type="match status" value="1"/>
</dbReference>
<name>A0ABD3JXM1_EUCGL</name>
<accession>A0ABD3JXM1</accession>
<organism evidence="2 3">
    <name type="scientific">Eucalyptus globulus</name>
    <name type="common">Tasmanian blue gum</name>
    <dbReference type="NCBI Taxonomy" id="34317"/>
    <lineage>
        <taxon>Eukaryota</taxon>
        <taxon>Viridiplantae</taxon>
        <taxon>Streptophyta</taxon>
        <taxon>Embryophyta</taxon>
        <taxon>Tracheophyta</taxon>
        <taxon>Spermatophyta</taxon>
        <taxon>Magnoliopsida</taxon>
        <taxon>eudicotyledons</taxon>
        <taxon>Gunneridae</taxon>
        <taxon>Pentapetalae</taxon>
        <taxon>rosids</taxon>
        <taxon>malvids</taxon>
        <taxon>Myrtales</taxon>
        <taxon>Myrtaceae</taxon>
        <taxon>Myrtoideae</taxon>
        <taxon>Eucalypteae</taxon>
        <taxon>Eucalyptus</taxon>
    </lineage>
</organism>
<dbReference type="PANTHER" id="PTHR31871">
    <property type="entry name" value="OS02G0137100 PROTEIN"/>
    <property type="match status" value="1"/>
</dbReference>
<feature type="compositionally biased region" description="Polar residues" evidence="1">
    <location>
        <begin position="173"/>
        <end position="185"/>
    </location>
</feature>
<dbReference type="EMBL" id="JBJKBG010000007">
    <property type="protein sequence ID" value="KAL3730853.1"/>
    <property type="molecule type" value="Genomic_DNA"/>
</dbReference>
<dbReference type="NCBIfam" id="TIGR01589">
    <property type="entry name" value="A_thal_3526"/>
    <property type="match status" value="1"/>
</dbReference>
<feature type="compositionally biased region" description="Polar residues" evidence="1">
    <location>
        <begin position="201"/>
        <end position="211"/>
    </location>
</feature>
<dbReference type="PANTHER" id="PTHR31871:SF61">
    <property type="entry name" value="OS06G0705300 PROTEIN"/>
    <property type="match status" value="1"/>
</dbReference>
<feature type="region of interest" description="Disordered" evidence="1">
    <location>
        <begin position="163"/>
        <end position="211"/>
    </location>
</feature>
<comment type="caution">
    <text evidence="2">The sequence shown here is derived from an EMBL/GenBank/DDBJ whole genome shotgun (WGS) entry which is preliminary data.</text>
</comment>
<dbReference type="Proteomes" id="UP001634007">
    <property type="component" value="Unassembled WGS sequence"/>
</dbReference>